<dbReference type="PANTHER" id="PTHR31566:SF0">
    <property type="entry name" value="CYTOCHROME C BIOGENESIS PROTEIN CCS1, CHLOROPLASTIC"/>
    <property type="match status" value="1"/>
</dbReference>
<accession>A0A094PP69</accession>
<evidence type="ECO:0000256" key="1">
    <source>
        <dbReference type="ARBA" id="ARBA00004141"/>
    </source>
</evidence>
<feature type="transmembrane region" description="Helical" evidence="6">
    <location>
        <begin position="90"/>
        <end position="108"/>
    </location>
</feature>
<name>A0A094PP69_9ZZZZ</name>
<comment type="caution">
    <text evidence="8">The sequence shown here is derived from an EMBL/GenBank/DDBJ whole genome shotgun (WGS) entry which is preliminary data.</text>
</comment>
<keyword evidence="2 6" id="KW-0812">Transmembrane</keyword>
<evidence type="ECO:0000256" key="5">
    <source>
        <dbReference type="ARBA" id="ARBA00023136"/>
    </source>
</evidence>
<evidence type="ECO:0000256" key="6">
    <source>
        <dbReference type="SAM" id="Phobius"/>
    </source>
</evidence>
<protein>
    <recommendedName>
        <fullName evidence="7">ResB-like domain-containing protein</fullName>
    </recommendedName>
</protein>
<reference evidence="8" key="1">
    <citation type="submission" date="2014-06" db="EMBL/GenBank/DDBJ databases">
        <title>Key roles for freshwater Actinobacteria revealed by deep metagenomic sequencing.</title>
        <authorList>
            <person name="Ghai R."/>
            <person name="Mizuno C.M."/>
            <person name="Picazo A."/>
            <person name="Camacho A."/>
            <person name="Rodriguez-Valera F."/>
        </authorList>
    </citation>
    <scope>NUCLEOTIDE SEQUENCE</scope>
</reference>
<keyword evidence="4 6" id="KW-1133">Transmembrane helix</keyword>
<dbReference type="GO" id="GO:0017004">
    <property type="term" value="P:cytochrome complex assembly"/>
    <property type="evidence" value="ECO:0007669"/>
    <property type="project" value="UniProtKB-KW"/>
</dbReference>
<dbReference type="InterPro" id="IPR023494">
    <property type="entry name" value="Cyt_c_bgen_Ccs1/CcsB/ResB"/>
</dbReference>
<feature type="transmembrane region" description="Helical" evidence="6">
    <location>
        <begin position="436"/>
        <end position="455"/>
    </location>
</feature>
<evidence type="ECO:0000313" key="8">
    <source>
        <dbReference type="EMBL" id="KGA13510.1"/>
    </source>
</evidence>
<sequence length="511" mass="57043">MKNQKSPKQRTESTLPPLDLWGFLRWCWRQLTSMNTALLLLLLVALAAIPGSILPQKTASTLKVNNWKTDNPFWAEIFDSLGLFDVYGSFWFSAIYILLMISIIGCVVPRLKVYWQSLNEQPPNPPSVINKFSAYQKFNISNMNINKVELKLKELGWRINKKGYAITAEKGYAREAGNLVFHTSLIVITIALAFGALFSYRGTVIVKEGNGFANTITQFDDFRAGKFFQVERMPDFFFTLDDFVVDFERGINQTGAPRKFEANIVLNGSDDLKILVNNPINFEGTKVFLTGHGYAPRIEVRDKSGEVIFSDSVVFLPQDSNFSSTGVVKIPDVKPQIGINARFLPTAIVDPVEGPISTFPALDNPEIFMSLWQGDLGIDEGVAQSIYRLDTSKMKEIGLEELKPGQSWESDLGYVIRFIGVERFASFQVAYEPGRFVALLGATLAMLGMFFGLGVQRRRIWVMMHKVGSGSSVIEVAGLAKSTNHEISKDLNKVLSALGITERNKTGSRSI</sequence>
<dbReference type="InterPro" id="IPR007816">
    <property type="entry name" value="ResB-like_domain"/>
</dbReference>
<keyword evidence="5 6" id="KW-0472">Membrane</keyword>
<keyword evidence="3" id="KW-0201">Cytochrome c-type biogenesis</keyword>
<feature type="domain" description="ResB-like" evidence="7">
    <location>
        <begin position="34"/>
        <end position="491"/>
    </location>
</feature>
<feature type="transmembrane region" description="Helical" evidence="6">
    <location>
        <begin position="179"/>
        <end position="200"/>
    </location>
</feature>
<evidence type="ECO:0000256" key="2">
    <source>
        <dbReference type="ARBA" id="ARBA00022692"/>
    </source>
</evidence>
<evidence type="ECO:0000256" key="4">
    <source>
        <dbReference type="ARBA" id="ARBA00022989"/>
    </source>
</evidence>
<dbReference type="Pfam" id="PF05140">
    <property type="entry name" value="ResB"/>
    <property type="match status" value="1"/>
</dbReference>
<evidence type="ECO:0000259" key="7">
    <source>
        <dbReference type="Pfam" id="PF05140"/>
    </source>
</evidence>
<dbReference type="GO" id="GO:0016020">
    <property type="term" value="C:membrane"/>
    <property type="evidence" value="ECO:0007669"/>
    <property type="project" value="UniProtKB-SubCell"/>
</dbReference>
<dbReference type="AlphaFoldDB" id="A0A094PP69"/>
<evidence type="ECO:0000256" key="3">
    <source>
        <dbReference type="ARBA" id="ARBA00022748"/>
    </source>
</evidence>
<gene>
    <name evidence="8" type="ORF">GM51_19610</name>
</gene>
<comment type="subcellular location">
    <subcellularLocation>
        <location evidence="1">Membrane</location>
        <topology evidence="1">Multi-pass membrane protein</topology>
    </subcellularLocation>
</comment>
<dbReference type="PANTHER" id="PTHR31566">
    <property type="entry name" value="CYTOCHROME C BIOGENESIS PROTEIN CCS1, CHLOROPLASTIC"/>
    <property type="match status" value="1"/>
</dbReference>
<organism evidence="8">
    <name type="scientific">freshwater metagenome</name>
    <dbReference type="NCBI Taxonomy" id="449393"/>
    <lineage>
        <taxon>unclassified sequences</taxon>
        <taxon>metagenomes</taxon>
        <taxon>ecological metagenomes</taxon>
    </lineage>
</organism>
<dbReference type="EMBL" id="JNSL01000184">
    <property type="protein sequence ID" value="KGA13510.1"/>
    <property type="molecule type" value="Genomic_DNA"/>
</dbReference>
<proteinExistence type="predicted"/>